<sequence>MEQSSNGPLGLMDPESVMESIQNCHMSTEESRRRLMPLVSMLDDEGDANAAGCTDGHVVQEFACCIEQTFGAVEKLVICLADCGLVNLNSNQQSEVNGVIVKNGESESDVYLLMASNCISKACEFITSHYLKLIDADSLESTGPLDDHSGSDDEVEIQACMARLADLTLRLIHIQTTLIPANLNGKKQQKEEESEPITQDEIVDAYAEYQRRCLRSRSKSSITSLAELRRVASTQNCFVSDIVEQEKVRQQMESGLHIEDEHDEDGGLAAAGNVSRGQPHASSITVILGEASSLIQPLAAWRDALPLHSTPDDESNNLESWLRKMCQDAMDILDQEAQTLAVTVGSWFGPDQRALTILEQPPDASSPETALDLVSMEAALEEMAFMCQVLSRYCLFSQQTVVGGKEIKSNLKDVSMLHNLLTEQSLHYSTLETRLATLQFNQALSLASPQLIELGRPSLKVPSIVEDAHFVCVRAIERATGTRSERAVWTVGHWVCEIWGLNQSGAKTVYSALMDGIGCSGGDSDFSGGNAAPHTESKHSFAASLLEAVEDDMGTDAGGQSTISPPLSGGILWGTNSEQSLQNKVDAELCSLNGFLSAANACAALSGLFADLVEDRLEGDDIGTGGVPNKASMLTFARDELASHSRSYHNLLQQRVRTLVFDLCGADDLFDCDGKLCLQNLRLFIEREVYNLNASSFKAAESNDRLESEIISPIRQSQLFDEVGKDKCDISVVLLIAEVSRHHHGWSHNMIEPLITSSLLQQAMSWKSSEIILQVLLKEQKEFNEWGAMLLSKQVRALQNVFCSLILGTGTSSRKEEATTVSVSTANTSTVLKQFARVNQAVSLLQLEKPSDWLAFAYKVGDSDDENLTTDEIKAIMSLRLDFSQEAIAKVCTEINTKKK</sequence>
<evidence type="ECO:0000313" key="1">
    <source>
        <dbReference type="EMBL" id="KAL3773044.1"/>
    </source>
</evidence>
<dbReference type="AlphaFoldDB" id="A0ABD3NAD0"/>
<name>A0ABD3NAD0_9STRA</name>
<organism evidence="1 2">
    <name type="scientific">Cyclotella atomus</name>
    <dbReference type="NCBI Taxonomy" id="382360"/>
    <lineage>
        <taxon>Eukaryota</taxon>
        <taxon>Sar</taxon>
        <taxon>Stramenopiles</taxon>
        <taxon>Ochrophyta</taxon>
        <taxon>Bacillariophyta</taxon>
        <taxon>Coscinodiscophyceae</taxon>
        <taxon>Thalassiosirophycidae</taxon>
        <taxon>Stephanodiscales</taxon>
        <taxon>Stephanodiscaceae</taxon>
        <taxon>Cyclotella</taxon>
    </lineage>
</organism>
<proteinExistence type="predicted"/>
<dbReference type="PANTHER" id="PTHR24016">
    <property type="entry name" value="CONSERVED OLIGOMERIC GOLGI COMPLEX SUBUNIT 4"/>
    <property type="match status" value="1"/>
</dbReference>
<dbReference type="InterPro" id="IPR048682">
    <property type="entry name" value="COG4"/>
</dbReference>
<protein>
    <submittedName>
        <fullName evidence="1">Uncharacterized protein</fullName>
    </submittedName>
</protein>
<dbReference type="EMBL" id="JALLPJ020001250">
    <property type="protein sequence ID" value="KAL3773044.1"/>
    <property type="molecule type" value="Genomic_DNA"/>
</dbReference>
<reference evidence="1 2" key="1">
    <citation type="submission" date="2024-10" db="EMBL/GenBank/DDBJ databases">
        <title>Updated reference genomes for cyclostephanoid diatoms.</title>
        <authorList>
            <person name="Roberts W.R."/>
            <person name="Alverson A.J."/>
        </authorList>
    </citation>
    <scope>NUCLEOTIDE SEQUENCE [LARGE SCALE GENOMIC DNA]</scope>
    <source>
        <strain evidence="1 2">AJA010-31</strain>
    </source>
</reference>
<accession>A0ABD3NAD0</accession>
<comment type="caution">
    <text evidence="1">The sequence shown here is derived from an EMBL/GenBank/DDBJ whole genome shotgun (WGS) entry which is preliminary data.</text>
</comment>
<evidence type="ECO:0000313" key="2">
    <source>
        <dbReference type="Proteomes" id="UP001530400"/>
    </source>
</evidence>
<keyword evidence="2" id="KW-1185">Reference proteome</keyword>
<dbReference type="Proteomes" id="UP001530400">
    <property type="component" value="Unassembled WGS sequence"/>
</dbReference>
<gene>
    <name evidence="1" type="ORF">ACHAWO_004203</name>
</gene>
<dbReference type="PANTHER" id="PTHR24016:SF0">
    <property type="entry name" value="CONSERVED OLIGOMERIC GOLGI COMPLEX SUBUNIT 4"/>
    <property type="match status" value="1"/>
</dbReference>
<dbReference type="Gene3D" id="1.20.58.1970">
    <property type="match status" value="1"/>
</dbReference>